<dbReference type="EMBL" id="LOCL01000030">
    <property type="protein sequence ID" value="KUF18480.1"/>
    <property type="molecule type" value="Genomic_DNA"/>
</dbReference>
<keyword evidence="2" id="KW-1185">Reference proteome</keyword>
<organism evidence="1 2">
    <name type="scientific">Streptomyces silvensis</name>
    <dbReference type="NCBI Taxonomy" id="1765722"/>
    <lineage>
        <taxon>Bacteria</taxon>
        <taxon>Bacillati</taxon>
        <taxon>Actinomycetota</taxon>
        <taxon>Actinomycetes</taxon>
        <taxon>Kitasatosporales</taxon>
        <taxon>Streptomycetaceae</taxon>
        <taxon>Streptomyces</taxon>
    </lineage>
</organism>
<dbReference type="RefSeq" id="WP_058847389.1">
    <property type="nucleotide sequence ID" value="NZ_LOCL01000030.1"/>
</dbReference>
<name>A0A0W7X6R0_9ACTN</name>
<dbReference type="STRING" id="1765722.AT728_19235"/>
<evidence type="ECO:0000313" key="1">
    <source>
        <dbReference type="EMBL" id="KUF18480.1"/>
    </source>
</evidence>
<protein>
    <submittedName>
        <fullName evidence="1">Uncharacterized protein</fullName>
    </submittedName>
</protein>
<dbReference type="Proteomes" id="UP000054804">
    <property type="component" value="Unassembled WGS sequence"/>
</dbReference>
<dbReference type="OrthoDB" id="4232363at2"/>
<gene>
    <name evidence="1" type="ORF">AT728_19235</name>
</gene>
<accession>A0A0W7X6R0</accession>
<comment type="caution">
    <text evidence="1">The sequence shown here is derived from an EMBL/GenBank/DDBJ whole genome shotgun (WGS) entry which is preliminary data.</text>
</comment>
<proteinExistence type="predicted"/>
<reference evidence="1 2" key="1">
    <citation type="submission" date="2015-12" db="EMBL/GenBank/DDBJ databases">
        <title>Draft genome sequence of Streptomyces silvensis ATCC 53525, a producer of novel hormone antagonists.</title>
        <authorList>
            <person name="Johnston C.W."/>
            <person name="Li Y."/>
            <person name="Magarvey N.A."/>
        </authorList>
    </citation>
    <scope>NUCLEOTIDE SEQUENCE [LARGE SCALE GENOMIC DNA]</scope>
    <source>
        <strain evidence="1 2">ATCC 53525</strain>
    </source>
</reference>
<dbReference type="AlphaFoldDB" id="A0A0W7X6R0"/>
<sequence>MSDRQLITEWLARTDTNPGAVYRAWNKDSVALLPLGRSFDAVRVPCERMHAAVGSDDPQIVAAALLTWLDGPVIRDLRSSMGPYYVLIPPDAPWDGAEECLGNDTYLGVPRPGVLSLHAHWVVLPSSPGHLCEPARLAALLATAEPLAVES</sequence>
<evidence type="ECO:0000313" key="2">
    <source>
        <dbReference type="Proteomes" id="UP000054804"/>
    </source>
</evidence>